<evidence type="ECO:0000313" key="2">
    <source>
        <dbReference type="Proteomes" id="UP001224775"/>
    </source>
</evidence>
<proteinExistence type="predicted"/>
<dbReference type="AlphaFoldDB" id="A0AAD8Y1V0"/>
<organism evidence="1 2">
    <name type="scientific">Skeletonema marinoi</name>
    <dbReference type="NCBI Taxonomy" id="267567"/>
    <lineage>
        <taxon>Eukaryota</taxon>
        <taxon>Sar</taxon>
        <taxon>Stramenopiles</taxon>
        <taxon>Ochrophyta</taxon>
        <taxon>Bacillariophyta</taxon>
        <taxon>Coscinodiscophyceae</taxon>
        <taxon>Thalassiosirophycidae</taxon>
        <taxon>Thalassiosirales</taxon>
        <taxon>Skeletonemataceae</taxon>
        <taxon>Skeletonema</taxon>
        <taxon>Skeletonema marinoi-dohrnii complex</taxon>
    </lineage>
</organism>
<comment type="caution">
    <text evidence="1">The sequence shown here is derived from an EMBL/GenBank/DDBJ whole genome shotgun (WGS) entry which is preliminary data.</text>
</comment>
<evidence type="ECO:0000313" key="1">
    <source>
        <dbReference type="EMBL" id="KAK1737658.1"/>
    </source>
</evidence>
<sequence length="98" mass="11065">MGKKTGGKKKSSTKLMQEIADSVTLDDVINDDEYLISTQDDQCVEERRFLWKIDDGARGFGTRGMDSNDQAFIDMPDKKLLGSTKHQVNYSATKYIKP</sequence>
<dbReference type="Proteomes" id="UP001224775">
    <property type="component" value="Unassembled WGS sequence"/>
</dbReference>
<gene>
    <name evidence="1" type="ORF">QTG54_011642</name>
</gene>
<keyword evidence="2" id="KW-1185">Reference proteome</keyword>
<name>A0AAD8Y1V0_9STRA</name>
<dbReference type="EMBL" id="JATAAI010000024">
    <property type="protein sequence ID" value="KAK1737658.1"/>
    <property type="molecule type" value="Genomic_DNA"/>
</dbReference>
<reference evidence="1" key="1">
    <citation type="submission" date="2023-06" db="EMBL/GenBank/DDBJ databases">
        <title>Survivors Of The Sea: Transcriptome response of Skeletonema marinoi to long-term dormancy.</title>
        <authorList>
            <person name="Pinder M.I.M."/>
            <person name="Kourtchenko O."/>
            <person name="Robertson E.K."/>
            <person name="Larsson T."/>
            <person name="Maumus F."/>
            <person name="Osuna-Cruz C.M."/>
            <person name="Vancaester E."/>
            <person name="Stenow R."/>
            <person name="Vandepoele K."/>
            <person name="Ploug H."/>
            <person name="Bruchert V."/>
            <person name="Godhe A."/>
            <person name="Topel M."/>
        </authorList>
    </citation>
    <scope>NUCLEOTIDE SEQUENCE</scope>
    <source>
        <strain evidence="1">R05AC</strain>
    </source>
</reference>
<accession>A0AAD8Y1V0</accession>
<protein>
    <submittedName>
        <fullName evidence="1">Uncharacterized protein</fullName>
    </submittedName>
</protein>